<reference evidence="1" key="1">
    <citation type="submission" date="2021-09" db="EMBL/GenBank/DDBJ databases">
        <authorList>
            <person name="Martin H S."/>
        </authorList>
    </citation>
    <scope>NUCLEOTIDE SEQUENCE</scope>
</reference>
<accession>A0A8J2QP97</accession>
<dbReference type="EMBL" id="CAKASE010000058">
    <property type="protein sequence ID" value="CAG9567325.1"/>
    <property type="molecule type" value="Genomic_DNA"/>
</dbReference>
<protein>
    <submittedName>
        <fullName evidence="1">(African queen) hypothetical protein</fullName>
    </submittedName>
</protein>
<name>A0A8J2QP97_9NEOP</name>
<gene>
    <name evidence="1" type="ORF">DCHRY22_LOCUS7609</name>
</gene>
<evidence type="ECO:0000313" key="1">
    <source>
        <dbReference type="EMBL" id="CAG9567325.1"/>
    </source>
</evidence>
<dbReference type="AlphaFoldDB" id="A0A8J2QP97"/>
<sequence>MRKLCLVQTEVGLPVEFWRQTGAFRTQMFSGAYEFRSGFCIRIERQVNRTIGIKGAGIGSALELNRDRCVQAAHHRFVMTIRTLVQNNWMENTTRPL</sequence>
<comment type="caution">
    <text evidence="1">The sequence shown here is derived from an EMBL/GenBank/DDBJ whole genome shotgun (WGS) entry which is preliminary data.</text>
</comment>
<dbReference type="Proteomes" id="UP000789524">
    <property type="component" value="Unassembled WGS sequence"/>
</dbReference>
<organism evidence="1 2">
    <name type="scientific">Danaus chrysippus</name>
    <name type="common">African queen</name>
    <dbReference type="NCBI Taxonomy" id="151541"/>
    <lineage>
        <taxon>Eukaryota</taxon>
        <taxon>Metazoa</taxon>
        <taxon>Ecdysozoa</taxon>
        <taxon>Arthropoda</taxon>
        <taxon>Hexapoda</taxon>
        <taxon>Insecta</taxon>
        <taxon>Pterygota</taxon>
        <taxon>Neoptera</taxon>
        <taxon>Endopterygota</taxon>
        <taxon>Lepidoptera</taxon>
        <taxon>Glossata</taxon>
        <taxon>Ditrysia</taxon>
        <taxon>Papilionoidea</taxon>
        <taxon>Nymphalidae</taxon>
        <taxon>Danainae</taxon>
        <taxon>Danaini</taxon>
        <taxon>Danaina</taxon>
        <taxon>Danaus</taxon>
        <taxon>Anosia</taxon>
    </lineage>
</organism>
<keyword evidence="2" id="KW-1185">Reference proteome</keyword>
<evidence type="ECO:0000313" key="2">
    <source>
        <dbReference type="Proteomes" id="UP000789524"/>
    </source>
</evidence>
<proteinExistence type="predicted"/>